<feature type="transmembrane region" description="Helical" evidence="5">
    <location>
        <begin position="49"/>
        <end position="69"/>
    </location>
</feature>
<feature type="domain" description="RDD" evidence="6">
    <location>
        <begin position="14"/>
        <end position="141"/>
    </location>
</feature>
<feature type="transmembrane region" description="Helical" evidence="5">
    <location>
        <begin position="109"/>
        <end position="132"/>
    </location>
</feature>
<name>A0A7W9JET7_9ACTN</name>
<keyword evidence="8" id="KW-1185">Reference proteome</keyword>
<evidence type="ECO:0000313" key="8">
    <source>
        <dbReference type="Proteomes" id="UP000549971"/>
    </source>
</evidence>
<evidence type="ECO:0000256" key="1">
    <source>
        <dbReference type="ARBA" id="ARBA00004141"/>
    </source>
</evidence>
<dbReference type="PANTHER" id="PTHR38480:SF1">
    <property type="entry name" value="SLR0254 PROTEIN"/>
    <property type="match status" value="1"/>
</dbReference>
<comment type="subcellular location">
    <subcellularLocation>
        <location evidence="1">Membrane</location>
        <topology evidence="1">Multi-pass membrane protein</topology>
    </subcellularLocation>
</comment>
<dbReference type="GO" id="GO:0016020">
    <property type="term" value="C:membrane"/>
    <property type="evidence" value="ECO:0007669"/>
    <property type="project" value="UniProtKB-SubCell"/>
</dbReference>
<sequence>MTALTTQATRVTPRRGGQWLLDLLAVMIVSTLITVGSLIVLVKAGAYGRGLGTVLGVLFLGSAFVLQIVNEILLPRRNGGRTVGMLAFGLRTLTLEGTLPSWKQFLVRYLLWVVDGLFWGLVGFVVICCTPYRQRVGDLAARTVVVRSTVSADEAVLPGPDGELGAVAQPELPLGAGQVRLDGRE</sequence>
<dbReference type="Pfam" id="PF06271">
    <property type="entry name" value="RDD"/>
    <property type="match status" value="1"/>
</dbReference>
<dbReference type="EMBL" id="JACHMY010000001">
    <property type="protein sequence ID" value="MBB5840803.1"/>
    <property type="molecule type" value="Genomic_DNA"/>
</dbReference>
<organism evidence="7 8">
    <name type="scientific">Kribbella italica</name>
    <dbReference type="NCBI Taxonomy" id="1540520"/>
    <lineage>
        <taxon>Bacteria</taxon>
        <taxon>Bacillati</taxon>
        <taxon>Actinomycetota</taxon>
        <taxon>Actinomycetes</taxon>
        <taxon>Propionibacteriales</taxon>
        <taxon>Kribbellaceae</taxon>
        <taxon>Kribbella</taxon>
    </lineage>
</organism>
<evidence type="ECO:0000256" key="3">
    <source>
        <dbReference type="ARBA" id="ARBA00022989"/>
    </source>
</evidence>
<dbReference type="Proteomes" id="UP000549971">
    <property type="component" value="Unassembled WGS sequence"/>
</dbReference>
<evidence type="ECO:0000313" key="7">
    <source>
        <dbReference type="EMBL" id="MBB5840803.1"/>
    </source>
</evidence>
<evidence type="ECO:0000256" key="2">
    <source>
        <dbReference type="ARBA" id="ARBA00022692"/>
    </source>
</evidence>
<keyword evidence="2 5" id="KW-0812">Transmembrane</keyword>
<accession>A0A7W9JET7</accession>
<feature type="transmembrane region" description="Helical" evidence="5">
    <location>
        <begin position="20"/>
        <end position="42"/>
    </location>
</feature>
<proteinExistence type="predicted"/>
<reference evidence="7 8" key="1">
    <citation type="submission" date="2020-08" db="EMBL/GenBank/DDBJ databases">
        <title>Sequencing the genomes of 1000 actinobacteria strains.</title>
        <authorList>
            <person name="Klenk H.-P."/>
        </authorList>
    </citation>
    <scope>NUCLEOTIDE SEQUENCE [LARGE SCALE GENOMIC DNA]</scope>
    <source>
        <strain evidence="7 8">DSM 28967</strain>
    </source>
</reference>
<evidence type="ECO:0000256" key="5">
    <source>
        <dbReference type="SAM" id="Phobius"/>
    </source>
</evidence>
<dbReference type="AlphaFoldDB" id="A0A7W9JET7"/>
<evidence type="ECO:0000259" key="6">
    <source>
        <dbReference type="Pfam" id="PF06271"/>
    </source>
</evidence>
<keyword evidence="4 5" id="KW-0472">Membrane</keyword>
<comment type="caution">
    <text evidence="7">The sequence shown here is derived from an EMBL/GenBank/DDBJ whole genome shotgun (WGS) entry which is preliminary data.</text>
</comment>
<gene>
    <name evidence="7" type="ORF">HDA39_007537</name>
</gene>
<protein>
    <submittedName>
        <fullName evidence="7">Putative RDD family membrane protein YckC</fullName>
    </submittedName>
</protein>
<keyword evidence="3 5" id="KW-1133">Transmembrane helix</keyword>
<evidence type="ECO:0000256" key="4">
    <source>
        <dbReference type="ARBA" id="ARBA00023136"/>
    </source>
</evidence>
<dbReference type="PANTHER" id="PTHR38480">
    <property type="entry name" value="SLR0254 PROTEIN"/>
    <property type="match status" value="1"/>
</dbReference>
<dbReference type="InterPro" id="IPR010432">
    <property type="entry name" value="RDD"/>
</dbReference>
<dbReference type="RefSeq" id="WP_184803438.1">
    <property type="nucleotide sequence ID" value="NZ_JACHMY010000001.1"/>
</dbReference>